<sequence length="142" mass="16284">MNLLGVELNNKEAVFVLMNSEGGMFNVKETRTRGIELRDAENAPGIQAFFSIFKKMVEDYKVDTIAIKQRPMRGKFSGSANSFKMEAAIQLIENVKVEMVNNKEIKETLKQNPLEYTMKDLELRQFQESAFNTAYSFALRND</sequence>
<dbReference type="EMBL" id="WOCD01000001">
    <property type="protein sequence ID" value="MUH71068.1"/>
    <property type="molecule type" value="Genomic_DNA"/>
</dbReference>
<reference evidence="1 2" key="1">
    <citation type="submission" date="2019-11" db="EMBL/GenBank/DDBJ databases">
        <title>P. haliotis isolates from Z. marina roots.</title>
        <authorList>
            <person name="Cohen M."/>
            <person name="Jospin G."/>
            <person name="Eisen J.A."/>
            <person name="Coil D.A."/>
        </authorList>
    </citation>
    <scope>NUCLEOTIDE SEQUENCE [LARGE SCALE GENOMIC DNA]</scope>
    <source>
        <strain evidence="1 2">UCD-MCMsp1aY</strain>
    </source>
</reference>
<evidence type="ECO:0000313" key="1">
    <source>
        <dbReference type="EMBL" id="MUH71068.1"/>
    </source>
</evidence>
<dbReference type="AlphaFoldDB" id="A0A6N8F4G8"/>
<name>A0A6N8F4G8_9GAMM</name>
<keyword evidence="2" id="KW-1185">Reference proteome</keyword>
<dbReference type="Proteomes" id="UP000439994">
    <property type="component" value="Unassembled WGS sequence"/>
</dbReference>
<dbReference type="RefSeq" id="WP_155693473.1">
    <property type="nucleotide sequence ID" value="NZ_WOCD01000001.1"/>
</dbReference>
<comment type="caution">
    <text evidence="1">The sequence shown here is derived from an EMBL/GenBank/DDBJ whole genome shotgun (WGS) entry which is preliminary data.</text>
</comment>
<proteinExistence type="predicted"/>
<dbReference type="Pfam" id="PF11215">
    <property type="entry name" value="DUF3010"/>
    <property type="match status" value="1"/>
</dbReference>
<protein>
    <submittedName>
        <fullName evidence="1">DUF3010 family protein</fullName>
    </submittedName>
</protein>
<gene>
    <name evidence="1" type="ORF">GNP35_00280</name>
</gene>
<organism evidence="1 2">
    <name type="scientific">Psychrosphaera haliotis</name>
    <dbReference type="NCBI Taxonomy" id="555083"/>
    <lineage>
        <taxon>Bacteria</taxon>
        <taxon>Pseudomonadati</taxon>
        <taxon>Pseudomonadota</taxon>
        <taxon>Gammaproteobacteria</taxon>
        <taxon>Alteromonadales</taxon>
        <taxon>Pseudoalteromonadaceae</taxon>
        <taxon>Psychrosphaera</taxon>
    </lineage>
</organism>
<accession>A0A6N8F4G8</accession>
<dbReference type="InterPro" id="IPR021378">
    <property type="entry name" value="DUF3010"/>
</dbReference>
<evidence type="ECO:0000313" key="2">
    <source>
        <dbReference type="Proteomes" id="UP000439994"/>
    </source>
</evidence>
<dbReference type="OrthoDB" id="6214536at2"/>